<evidence type="ECO:0000313" key="2">
    <source>
        <dbReference type="EMBL" id="MFC5994612.1"/>
    </source>
</evidence>
<accession>A0ABW1J2C1</accession>
<proteinExistence type="predicted"/>
<feature type="transmembrane region" description="Helical" evidence="1">
    <location>
        <begin position="67"/>
        <end position="91"/>
    </location>
</feature>
<keyword evidence="1" id="KW-0812">Transmembrane</keyword>
<dbReference type="Proteomes" id="UP001596302">
    <property type="component" value="Unassembled WGS sequence"/>
</dbReference>
<keyword evidence="1" id="KW-1133">Transmembrane helix</keyword>
<name>A0ABW1J2C1_9PSEU</name>
<comment type="caution">
    <text evidence="2">The sequence shown here is derived from an EMBL/GenBank/DDBJ whole genome shotgun (WGS) entry which is preliminary data.</text>
</comment>
<reference evidence="3" key="1">
    <citation type="journal article" date="2019" name="Int. J. Syst. Evol. Microbiol.">
        <title>The Global Catalogue of Microorganisms (GCM) 10K type strain sequencing project: providing services to taxonomists for standard genome sequencing and annotation.</title>
        <authorList>
            <consortium name="The Broad Institute Genomics Platform"/>
            <consortium name="The Broad Institute Genome Sequencing Center for Infectious Disease"/>
            <person name="Wu L."/>
            <person name="Ma J."/>
        </authorList>
    </citation>
    <scope>NUCLEOTIDE SEQUENCE [LARGE SCALE GENOMIC DNA]</scope>
    <source>
        <strain evidence="3">CCM 8391</strain>
    </source>
</reference>
<keyword evidence="3" id="KW-1185">Reference proteome</keyword>
<protein>
    <recommendedName>
        <fullName evidence="4">Integral membrane protein</fullName>
    </recommendedName>
</protein>
<sequence>MELIIMLLAPFPIGFFVKNRMAAYLSYITVHGFAFTYQSTYLVLFWIGGESTAFGTYPNPDEGEILAYGGVNLAIFLVGLGLVALGQWLAARRRRTAAANRGPHTAAEVAS</sequence>
<evidence type="ECO:0008006" key="4">
    <source>
        <dbReference type="Google" id="ProtNLM"/>
    </source>
</evidence>
<evidence type="ECO:0000313" key="3">
    <source>
        <dbReference type="Proteomes" id="UP001596302"/>
    </source>
</evidence>
<organism evidence="2 3">
    <name type="scientific">Pseudonocardia hispaniensis</name>
    <dbReference type="NCBI Taxonomy" id="904933"/>
    <lineage>
        <taxon>Bacteria</taxon>
        <taxon>Bacillati</taxon>
        <taxon>Actinomycetota</taxon>
        <taxon>Actinomycetes</taxon>
        <taxon>Pseudonocardiales</taxon>
        <taxon>Pseudonocardiaceae</taxon>
        <taxon>Pseudonocardia</taxon>
    </lineage>
</organism>
<feature type="transmembrane region" description="Helical" evidence="1">
    <location>
        <begin position="21"/>
        <end position="47"/>
    </location>
</feature>
<keyword evidence="1" id="KW-0472">Membrane</keyword>
<evidence type="ECO:0000256" key="1">
    <source>
        <dbReference type="SAM" id="Phobius"/>
    </source>
</evidence>
<dbReference type="RefSeq" id="WP_379584633.1">
    <property type="nucleotide sequence ID" value="NZ_JBHSQW010000023.1"/>
</dbReference>
<gene>
    <name evidence="2" type="ORF">ACFQE5_10370</name>
</gene>
<dbReference type="EMBL" id="JBHSQW010000023">
    <property type="protein sequence ID" value="MFC5994612.1"/>
    <property type="molecule type" value="Genomic_DNA"/>
</dbReference>